<dbReference type="EMBL" id="CP060828">
    <property type="protein sequence ID" value="QNP73287.1"/>
    <property type="molecule type" value="Genomic_DNA"/>
</dbReference>
<dbReference type="GO" id="GO:0006974">
    <property type="term" value="P:DNA damage response"/>
    <property type="evidence" value="ECO:0007669"/>
    <property type="project" value="TreeGrafter"/>
</dbReference>
<evidence type="ECO:0000313" key="2">
    <source>
        <dbReference type="Proteomes" id="UP000516052"/>
    </source>
</evidence>
<dbReference type="InterPro" id="IPR007497">
    <property type="entry name" value="SIMPL/DUF541"/>
</dbReference>
<dbReference type="Proteomes" id="UP000516052">
    <property type="component" value="Chromosome"/>
</dbReference>
<proteinExistence type="predicted"/>
<sequence>MTHGTPDAPLLTVRGEAATDAEPETARLGVTVTAEGRDRHQVLDDLTRAHTTALGLLTAHPVERVTTPALTVAPAYVLDEHGGQHQGHQGRAHLTVHVTDLTTLGALLTRLADLDLITVEGPHWELRPDSPVPADVRRAAVREAVRRAHEYADALGTTLAALIELTDEGGRVPRPRAAFAQTARRVSAAPPPPLDLEPPHLTVEAAVTARFTLHPPALDR</sequence>
<dbReference type="InterPro" id="IPR052022">
    <property type="entry name" value="26kDa_periplasmic_antigen"/>
</dbReference>
<dbReference type="KEGG" id="sroi:IAG44_30150"/>
<organism evidence="1 2">
    <name type="scientific">Streptomyces roseirectus</name>
    <dbReference type="NCBI Taxonomy" id="2768066"/>
    <lineage>
        <taxon>Bacteria</taxon>
        <taxon>Bacillati</taxon>
        <taxon>Actinomycetota</taxon>
        <taxon>Actinomycetes</taxon>
        <taxon>Kitasatosporales</taxon>
        <taxon>Streptomycetaceae</taxon>
        <taxon>Streptomyces</taxon>
    </lineage>
</organism>
<dbReference type="Gene3D" id="3.30.70.2970">
    <property type="entry name" value="Protein of unknown function (DUF541), domain 2"/>
    <property type="match status" value="1"/>
</dbReference>
<name>A0A7H0IKH1_9ACTN</name>
<keyword evidence="2" id="KW-1185">Reference proteome</keyword>
<dbReference type="PANTHER" id="PTHR34387:SF2">
    <property type="entry name" value="SLR1258 PROTEIN"/>
    <property type="match status" value="1"/>
</dbReference>
<dbReference type="Pfam" id="PF04402">
    <property type="entry name" value="SIMPL"/>
    <property type="match status" value="1"/>
</dbReference>
<dbReference type="Gene3D" id="3.30.110.170">
    <property type="entry name" value="Protein of unknown function (DUF541), domain 1"/>
    <property type="match status" value="1"/>
</dbReference>
<reference evidence="1 2" key="1">
    <citation type="submission" date="2020-08" db="EMBL/GenBank/DDBJ databases">
        <title>A novel species.</title>
        <authorList>
            <person name="Gao J."/>
        </authorList>
    </citation>
    <scope>NUCLEOTIDE SEQUENCE [LARGE SCALE GENOMIC DNA]</scope>
    <source>
        <strain evidence="1 2">CRXT-G-22</strain>
    </source>
</reference>
<dbReference type="RefSeq" id="WP_187750229.1">
    <property type="nucleotide sequence ID" value="NZ_CP060828.1"/>
</dbReference>
<dbReference type="AlphaFoldDB" id="A0A7H0IKH1"/>
<accession>A0A7H0IKH1</accession>
<protein>
    <submittedName>
        <fullName evidence="1">SIMPL domain-containing protein</fullName>
    </submittedName>
</protein>
<evidence type="ECO:0000313" key="1">
    <source>
        <dbReference type="EMBL" id="QNP73287.1"/>
    </source>
</evidence>
<gene>
    <name evidence="1" type="ORF">IAG44_30150</name>
</gene>
<dbReference type="PANTHER" id="PTHR34387">
    <property type="entry name" value="SLR1258 PROTEIN"/>
    <property type="match status" value="1"/>
</dbReference>